<organism evidence="1 2">
    <name type="scientific">Pisolithus tinctorius Marx 270</name>
    <dbReference type="NCBI Taxonomy" id="870435"/>
    <lineage>
        <taxon>Eukaryota</taxon>
        <taxon>Fungi</taxon>
        <taxon>Dikarya</taxon>
        <taxon>Basidiomycota</taxon>
        <taxon>Agaricomycotina</taxon>
        <taxon>Agaricomycetes</taxon>
        <taxon>Agaricomycetidae</taxon>
        <taxon>Boletales</taxon>
        <taxon>Sclerodermatineae</taxon>
        <taxon>Pisolithaceae</taxon>
        <taxon>Pisolithus</taxon>
    </lineage>
</organism>
<name>A0A0C3NKG1_PISTI</name>
<proteinExistence type="predicted"/>
<evidence type="ECO:0000313" key="1">
    <source>
        <dbReference type="EMBL" id="KIO01420.1"/>
    </source>
</evidence>
<gene>
    <name evidence="1" type="ORF">M404DRAFT_1003116</name>
</gene>
<dbReference type="InParanoid" id="A0A0C3NKG1"/>
<accession>A0A0C3NKG1</accession>
<reference evidence="1 2" key="1">
    <citation type="submission" date="2014-04" db="EMBL/GenBank/DDBJ databases">
        <authorList>
            <consortium name="DOE Joint Genome Institute"/>
            <person name="Kuo A."/>
            <person name="Kohler A."/>
            <person name="Costa M.D."/>
            <person name="Nagy L.G."/>
            <person name="Floudas D."/>
            <person name="Copeland A."/>
            <person name="Barry K.W."/>
            <person name="Cichocki N."/>
            <person name="Veneault-Fourrey C."/>
            <person name="LaButti K."/>
            <person name="Lindquist E.A."/>
            <person name="Lipzen A."/>
            <person name="Lundell T."/>
            <person name="Morin E."/>
            <person name="Murat C."/>
            <person name="Sun H."/>
            <person name="Tunlid A."/>
            <person name="Henrissat B."/>
            <person name="Grigoriev I.V."/>
            <person name="Hibbett D.S."/>
            <person name="Martin F."/>
            <person name="Nordberg H.P."/>
            <person name="Cantor M.N."/>
            <person name="Hua S.X."/>
        </authorList>
    </citation>
    <scope>NUCLEOTIDE SEQUENCE [LARGE SCALE GENOMIC DNA]</scope>
    <source>
        <strain evidence="1 2">Marx 270</strain>
    </source>
</reference>
<evidence type="ECO:0000313" key="2">
    <source>
        <dbReference type="Proteomes" id="UP000054217"/>
    </source>
</evidence>
<reference evidence="2" key="2">
    <citation type="submission" date="2015-01" db="EMBL/GenBank/DDBJ databases">
        <title>Evolutionary Origins and Diversification of the Mycorrhizal Mutualists.</title>
        <authorList>
            <consortium name="DOE Joint Genome Institute"/>
            <consortium name="Mycorrhizal Genomics Consortium"/>
            <person name="Kohler A."/>
            <person name="Kuo A."/>
            <person name="Nagy L.G."/>
            <person name="Floudas D."/>
            <person name="Copeland A."/>
            <person name="Barry K.W."/>
            <person name="Cichocki N."/>
            <person name="Veneault-Fourrey C."/>
            <person name="LaButti K."/>
            <person name="Lindquist E.A."/>
            <person name="Lipzen A."/>
            <person name="Lundell T."/>
            <person name="Morin E."/>
            <person name="Murat C."/>
            <person name="Riley R."/>
            <person name="Ohm R."/>
            <person name="Sun H."/>
            <person name="Tunlid A."/>
            <person name="Henrissat B."/>
            <person name="Grigoriev I.V."/>
            <person name="Hibbett D.S."/>
            <person name="Martin F."/>
        </authorList>
    </citation>
    <scope>NUCLEOTIDE SEQUENCE [LARGE SCALE GENOMIC DNA]</scope>
    <source>
        <strain evidence="2">Marx 270</strain>
    </source>
</reference>
<dbReference type="EMBL" id="KN831988">
    <property type="protein sequence ID" value="KIO01420.1"/>
    <property type="molecule type" value="Genomic_DNA"/>
</dbReference>
<dbReference type="HOGENOM" id="CLU_3107383_0_0_1"/>
<sequence length="51" mass="5710">MFRTSSAFDAWCYNAASGMCNATSLVRDILDKAHQRSHDLEDPFRTGLSCL</sequence>
<dbReference type="AlphaFoldDB" id="A0A0C3NKG1"/>
<keyword evidence="2" id="KW-1185">Reference proteome</keyword>
<protein>
    <submittedName>
        <fullName evidence="1">Uncharacterized protein</fullName>
    </submittedName>
</protein>
<dbReference type="Proteomes" id="UP000054217">
    <property type="component" value="Unassembled WGS sequence"/>
</dbReference>